<sequence length="248" mass="26967">MRTVAASLFLMLAATAHAADIWGSSRLDVLCGEFPVVSRDALQLALGGHFDAVVQREGVDPARVHRVDPAGLAPVLQRAAALGVGPLDLFSDPQFAADGPCVLFLDETTLAAVDRQFDIHGLWMVRATVAGEPDAPLAMRYMLLGRGRLIVGYPRHATVQVADYPIFTGRYDYQPYMALDIVATPERRAHVGLRTLHEPSGVFQPFVGPLGAAIRELELSGDGILVRYRVLGGVEREMQVRHPPISLR</sequence>
<accession>A0ABZ1AKL3</accession>
<evidence type="ECO:0000313" key="3">
    <source>
        <dbReference type="Proteomes" id="UP001626593"/>
    </source>
</evidence>
<dbReference type="RefSeq" id="WP_407279235.1">
    <property type="nucleotide sequence ID" value="NZ_CP141259.1"/>
</dbReference>
<feature type="signal peptide" evidence="1">
    <location>
        <begin position="1"/>
        <end position="18"/>
    </location>
</feature>
<gene>
    <name evidence="2" type="ORF">U5817_24945</name>
</gene>
<evidence type="ECO:0000256" key="1">
    <source>
        <dbReference type="SAM" id="SignalP"/>
    </source>
</evidence>
<keyword evidence="3" id="KW-1185">Reference proteome</keyword>
<dbReference type="EMBL" id="CP141259">
    <property type="protein sequence ID" value="WRL46405.1"/>
    <property type="molecule type" value="Genomic_DNA"/>
</dbReference>
<reference evidence="2 3" key="1">
    <citation type="submission" date="2023-12" db="EMBL/GenBank/DDBJ databases">
        <title>A. evansii MAY27, complete genome.</title>
        <authorList>
            <person name="Wang Y."/>
        </authorList>
    </citation>
    <scope>NUCLEOTIDE SEQUENCE [LARGE SCALE GENOMIC DNA]</scope>
    <source>
        <strain evidence="2 3">MAY27</strain>
    </source>
</reference>
<protein>
    <submittedName>
        <fullName evidence="2">Uncharacterized protein</fullName>
    </submittedName>
</protein>
<proteinExistence type="predicted"/>
<name>A0ABZ1AKL3_AROEV</name>
<organism evidence="2 3">
    <name type="scientific">Aromatoleum evansii</name>
    <name type="common">Azoarcus evansii</name>
    <dbReference type="NCBI Taxonomy" id="59406"/>
    <lineage>
        <taxon>Bacteria</taxon>
        <taxon>Pseudomonadati</taxon>
        <taxon>Pseudomonadota</taxon>
        <taxon>Betaproteobacteria</taxon>
        <taxon>Rhodocyclales</taxon>
        <taxon>Rhodocyclaceae</taxon>
        <taxon>Aromatoleum</taxon>
    </lineage>
</organism>
<dbReference type="Proteomes" id="UP001626593">
    <property type="component" value="Chromosome"/>
</dbReference>
<evidence type="ECO:0000313" key="2">
    <source>
        <dbReference type="EMBL" id="WRL46405.1"/>
    </source>
</evidence>
<keyword evidence="1" id="KW-0732">Signal</keyword>
<feature type="chain" id="PRO_5046134771" evidence="1">
    <location>
        <begin position="19"/>
        <end position="248"/>
    </location>
</feature>